<comment type="caution">
    <text evidence="1">The sequence shown here is derived from an EMBL/GenBank/DDBJ whole genome shotgun (WGS) entry which is preliminary data.</text>
</comment>
<protein>
    <submittedName>
        <fullName evidence="1">Uncharacterized protein</fullName>
    </submittedName>
</protein>
<organism evidence="1 2">
    <name type="scientific">Flavonifractor plautii ATCC 29863</name>
    <dbReference type="NCBI Taxonomy" id="411475"/>
    <lineage>
        <taxon>Bacteria</taxon>
        <taxon>Bacillati</taxon>
        <taxon>Bacillota</taxon>
        <taxon>Clostridia</taxon>
        <taxon>Eubacteriales</taxon>
        <taxon>Oscillospiraceae</taxon>
        <taxon>Flavonifractor</taxon>
    </lineage>
</organism>
<dbReference type="AlphaFoldDB" id="G9YW39"/>
<feature type="non-terminal residue" evidence="1">
    <location>
        <position position="1"/>
    </location>
</feature>
<evidence type="ECO:0000313" key="1">
    <source>
        <dbReference type="EMBL" id="EHM39417.1"/>
    </source>
</evidence>
<gene>
    <name evidence="1" type="ORF">HMPREF0372_03755</name>
</gene>
<proteinExistence type="predicted"/>
<evidence type="ECO:0000313" key="2">
    <source>
        <dbReference type="Proteomes" id="UP000004459"/>
    </source>
</evidence>
<dbReference type="Proteomes" id="UP000004459">
    <property type="component" value="Unassembled WGS sequence"/>
</dbReference>
<dbReference type="EMBL" id="AGCK01000307">
    <property type="protein sequence ID" value="EHM39417.1"/>
    <property type="molecule type" value="Genomic_DNA"/>
</dbReference>
<name>G9YW39_FLAPL</name>
<sequence>WGHIEFRMIRGAVGAGLVPARGRPQGPPLPGWGHIEFRMIRGTVWAGLVPARRSDRVTSRLQYIKN</sequence>
<reference evidence="1 2" key="1">
    <citation type="submission" date="2011-08" db="EMBL/GenBank/DDBJ databases">
        <authorList>
            <person name="Weinstock G."/>
            <person name="Sodergren E."/>
            <person name="Clifton S."/>
            <person name="Fulton L."/>
            <person name="Fulton B."/>
            <person name="Courtney L."/>
            <person name="Fronick C."/>
            <person name="Harrison M."/>
            <person name="Strong C."/>
            <person name="Farmer C."/>
            <person name="Delahaunty K."/>
            <person name="Markovic C."/>
            <person name="Hall O."/>
            <person name="Minx P."/>
            <person name="Tomlinson C."/>
            <person name="Mitreva M."/>
            <person name="Hou S."/>
            <person name="Chen J."/>
            <person name="Wollam A."/>
            <person name="Pepin K.H."/>
            <person name="Johnson M."/>
            <person name="Bhonagiri V."/>
            <person name="Zhang X."/>
            <person name="Suruliraj S."/>
            <person name="Warren W."/>
            <person name="Chinwalla A."/>
            <person name="Mardis E.R."/>
            <person name="Wilson R.K."/>
        </authorList>
    </citation>
    <scope>NUCLEOTIDE SEQUENCE [LARGE SCALE GENOMIC DNA]</scope>
    <source>
        <strain evidence="1 2">ATCC 29863</strain>
    </source>
</reference>
<dbReference type="HOGENOM" id="CLU_2818467_0_0_9"/>
<accession>G9YW39</accession>